<comment type="caution">
    <text evidence="4">The sequence shown here is derived from an EMBL/GenBank/DDBJ whole genome shotgun (WGS) entry which is preliminary data.</text>
</comment>
<dbReference type="RefSeq" id="WP_343987544.1">
    <property type="nucleotide sequence ID" value="NZ_BAAANB010000001.1"/>
</dbReference>
<proteinExistence type="predicted"/>
<reference evidence="4 5" key="1">
    <citation type="journal article" date="2019" name="Int. J. Syst. Evol. Microbiol.">
        <title>The Global Catalogue of Microorganisms (GCM) 10K type strain sequencing project: providing services to taxonomists for standard genome sequencing and annotation.</title>
        <authorList>
            <consortium name="The Broad Institute Genomics Platform"/>
            <consortium name="The Broad Institute Genome Sequencing Center for Infectious Disease"/>
            <person name="Wu L."/>
            <person name="Ma J."/>
        </authorList>
    </citation>
    <scope>NUCLEOTIDE SEQUENCE [LARGE SCALE GENOMIC DNA]</scope>
    <source>
        <strain evidence="4 5">JCM 14283</strain>
    </source>
</reference>
<evidence type="ECO:0000313" key="4">
    <source>
        <dbReference type="EMBL" id="GAA2021027.1"/>
    </source>
</evidence>
<sequence>MDLSWTVEREREDDLLEPPRPLLSTWHYLRSSLRRRWRTIVGLCALGLLLGLGLVLVAPPATTATVTLLMAHPATEDAPAASATDVGLLNTRVVSDRTVSALGLQMTPEAFRSTVTVEQITSEIMALKISAPDPGSAVARGEELVSQYLSFRAQQMTATSSGLRSQYATRIADAQQQVAELTSQFDELSGQGAQGASQAFDVLARRTELNRKIAAWQEASDDATLRISAAIQSTHVIDPVHADPVSAKRAAVLAGASGLLVGGALGVGLVVFRALVTERLRRRRDIGLALGASVRFSVRSPRSSRRPAGLRRLLRGRAGWKGDDLATLALGLESALRDGLGSAEPETPLAPAGMNGRVRERMEVTASARPAVALNGSGAEPLEGPGRSHGVLTAEPRPAASREPVSTVALAAVGNEEAAADVLAATAERLREQGRQVFLVDLTQQGSLACRSEVRGLPVHRPDGIPQLARGPLDAVPGSPVDLPGDSWRADWESADVALALVEVDPGIEVQHLATWVEQVVPLVAAGAAGAEQLSTTGELVREAGLELPFAMMVGCDAGDRSLGVLEPRNDKAGPDEVRG</sequence>
<dbReference type="EMBL" id="BAAANB010000001">
    <property type="protein sequence ID" value="GAA2021027.1"/>
    <property type="molecule type" value="Genomic_DNA"/>
</dbReference>
<gene>
    <name evidence="4" type="ORF">GCM10009740_06880</name>
</gene>
<keyword evidence="3" id="KW-0812">Transmembrane</keyword>
<dbReference type="InterPro" id="IPR050445">
    <property type="entry name" value="Bact_polysacc_biosynth/exp"/>
</dbReference>
<keyword evidence="3" id="KW-1133">Transmembrane helix</keyword>
<feature type="transmembrane region" description="Helical" evidence="3">
    <location>
        <begin position="250"/>
        <end position="276"/>
    </location>
</feature>
<feature type="coiled-coil region" evidence="1">
    <location>
        <begin position="164"/>
        <end position="191"/>
    </location>
</feature>
<evidence type="ECO:0000313" key="5">
    <source>
        <dbReference type="Proteomes" id="UP001501285"/>
    </source>
</evidence>
<name>A0ABN2TVZ0_9MICO</name>
<feature type="transmembrane region" description="Helical" evidence="3">
    <location>
        <begin position="40"/>
        <end position="58"/>
    </location>
</feature>
<keyword evidence="3" id="KW-0472">Membrane</keyword>
<keyword evidence="1" id="KW-0175">Coiled coil</keyword>
<keyword evidence="5" id="KW-1185">Reference proteome</keyword>
<accession>A0ABN2TVZ0</accession>
<feature type="region of interest" description="Disordered" evidence="2">
    <location>
        <begin position="370"/>
        <end position="405"/>
    </location>
</feature>
<dbReference type="PANTHER" id="PTHR32309">
    <property type="entry name" value="TYROSINE-PROTEIN KINASE"/>
    <property type="match status" value="1"/>
</dbReference>
<dbReference type="PANTHER" id="PTHR32309:SF31">
    <property type="entry name" value="CAPSULAR EXOPOLYSACCHARIDE FAMILY"/>
    <property type="match status" value="1"/>
</dbReference>
<protein>
    <recommendedName>
        <fullName evidence="6">Polysaccharide chain length determinant N-terminal domain-containing protein</fullName>
    </recommendedName>
</protein>
<organism evidence="4 5">
    <name type="scientific">Terrabacter terrae</name>
    <dbReference type="NCBI Taxonomy" id="318434"/>
    <lineage>
        <taxon>Bacteria</taxon>
        <taxon>Bacillati</taxon>
        <taxon>Actinomycetota</taxon>
        <taxon>Actinomycetes</taxon>
        <taxon>Micrococcales</taxon>
        <taxon>Intrasporangiaceae</taxon>
        <taxon>Terrabacter</taxon>
    </lineage>
</organism>
<evidence type="ECO:0008006" key="6">
    <source>
        <dbReference type="Google" id="ProtNLM"/>
    </source>
</evidence>
<dbReference type="Proteomes" id="UP001501285">
    <property type="component" value="Unassembled WGS sequence"/>
</dbReference>
<evidence type="ECO:0000256" key="1">
    <source>
        <dbReference type="SAM" id="Coils"/>
    </source>
</evidence>
<evidence type="ECO:0000256" key="3">
    <source>
        <dbReference type="SAM" id="Phobius"/>
    </source>
</evidence>
<evidence type="ECO:0000256" key="2">
    <source>
        <dbReference type="SAM" id="MobiDB-lite"/>
    </source>
</evidence>